<keyword evidence="5" id="KW-1185">Reference proteome</keyword>
<gene>
    <name evidence="4" type="ORF">LCB40_15920</name>
</gene>
<dbReference type="CDD" id="cd05379">
    <property type="entry name" value="CAP_bacterial"/>
    <property type="match status" value="1"/>
</dbReference>
<dbReference type="Gene3D" id="3.40.33.10">
    <property type="entry name" value="CAP"/>
    <property type="match status" value="1"/>
</dbReference>
<organism evidence="4 5">
    <name type="scientific">Lactobacillus corticis</name>
    <dbReference type="NCBI Taxonomy" id="2201249"/>
    <lineage>
        <taxon>Bacteria</taxon>
        <taxon>Bacillati</taxon>
        <taxon>Bacillota</taxon>
        <taxon>Bacilli</taxon>
        <taxon>Lactobacillales</taxon>
        <taxon>Lactobacillaceae</taxon>
        <taxon>Lactobacillus</taxon>
    </lineage>
</organism>
<evidence type="ECO:0000259" key="3">
    <source>
        <dbReference type="Pfam" id="PF00188"/>
    </source>
</evidence>
<evidence type="ECO:0000256" key="2">
    <source>
        <dbReference type="SAM" id="SignalP"/>
    </source>
</evidence>
<accession>A0A916QJU9</accession>
<dbReference type="InterPro" id="IPR014044">
    <property type="entry name" value="CAP_dom"/>
</dbReference>
<keyword evidence="2" id="KW-0732">Signal</keyword>
<dbReference type="AlphaFoldDB" id="A0A916QJU9"/>
<feature type="signal peptide" evidence="2">
    <location>
        <begin position="1"/>
        <end position="23"/>
    </location>
</feature>
<comment type="caution">
    <text evidence="4">The sequence shown here is derived from an EMBL/GenBank/DDBJ whole genome shotgun (WGS) entry which is preliminary data.</text>
</comment>
<sequence>MRGSKILLAGIIGLMLVPQTAVSAAKSSVARYQARYAKLNKRKVDAETLNTEGALSENYRLDQLAYLNYYRSLFKLPPVKLKAADNRAAQTTAEVMAAICANPFVNQHGLPQRKRPKKISRANWRLAKEISYISNLDFTSGEASAGDIITDMVTDKYNLTGADTGHRAWLLSPKLTTVGLGAAYGKNDYRYSVIKVINGNDYYRRIKVKTVLYPSSCFPVQLAKGRNIYWSIYLVNKRIKKLPKIYIYDLTTRKKYKASRVSNHSRSWYGYFRTIITYKPGKTPLKAGHHYKVVAKKLVTYKFVLFDQNPND</sequence>
<feature type="chain" id="PRO_5039631854" description="SCP domain-containing protein" evidence="2">
    <location>
        <begin position="24"/>
        <end position="312"/>
    </location>
</feature>
<dbReference type="InterPro" id="IPR035940">
    <property type="entry name" value="CAP_sf"/>
</dbReference>
<dbReference type="EMBL" id="BMAY01000016">
    <property type="protein sequence ID" value="GFZ27712.1"/>
    <property type="molecule type" value="Genomic_DNA"/>
</dbReference>
<dbReference type="Pfam" id="PF00188">
    <property type="entry name" value="CAP"/>
    <property type="match status" value="1"/>
</dbReference>
<feature type="coiled-coil region" evidence="1">
    <location>
        <begin position="22"/>
        <end position="49"/>
    </location>
</feature>
<dbReference type="Proteomes" id="UP000677218">
    <property type="component" value="Unassembled WGS sequence"/>
</dbReference>
<proteinExistence type="predicted"/>
<protein>
    <recommendedName>
        <fullName evidence="3">SCP domain-containing protein</fullName>
    </recommendedName>
</protein>
<keyword evidence="1" id="KW-0175">Coiled coil</keyword>
<feature type="domain" description="SCP" evidence="3">
    <location>
        <begin position="64"/>
        <end position="192"/>
    </location>
</feature>
<evidence type="ECO:0000313" key="5">
    <source>
        <dbReference type="Proteomes" id="UP000677218"/>
    </source>
</evidence>
<dbReference type="SUPFAM" id="SSF55797">
    <property type="entry name" value="PR-1-like"/>
    <property type="match status" value="1"/>
</dbReference>
<dbReference type="RefSeq" id="WP_212781391.1">
    <property type="nucleotide sequence ID" value="NZ_BMAY01000016.1"/>
</dbReference>
<evidence type="ECO:0000313" key="4">
    <source>
        <dbReference type="EMBL" id="GFZ27712.1"/>
    </source>
</evidence>
<reference evidence="4" key="1">
    <citation type="submission" date="2020-08" db="EMBL/GenBank/DDBJ databases">
        <title>Taxonomic study for Lactobacillus species isolated from hardwood bark.</title>
        <authorList>
            <person name="Tohno M."/>
            <person name="Tanizawa Y."/>
        </authorList>
    </citation>
    <scope>NUCLEOTIDE SEQUENCE</scope>
    <source>
        <strain evidence="4">B40</strain>
    </source>
</reference>
<name>A0A916QJU9_9LACO</name>
<evidence type="ECO:0000256" key="1">
    <source>
        <dbReference type="SAM" id="Coils"/>
    </source>
</evidence>